<dbReference type="EMBL" id="JBEPFB010000018">
    <property type="protein sequence ID" value="MER7377373.1"/>
    <property type="molecule type" value="Genomic_DNA"/>
</dbReference>
<feature type="compositionally biased region" description="Basic and acidic residues" evidence="7">
    <location>
        <begin position="1"/>
        <end position="13"/>
    </location>
</feature>
<feature type="domain" description="ABC transporter" evidence="9">
    <location>
        <begin position="359"/>
        <end position="593"/>
    </location>
</feature>
<feature type="transmembrane region" description="Helical" evidence="8">
    <location>
        <begin position="43"/>
        <end position="64"/>
    </location>
</feature>
<name>A0ABV1Y0X9_9ACTN</name>
<keyword evidence="2 8" id="KW-0812">Transmembrane</keyword>
<dbReference type="Pfam" id="PF00005">
    <property type="entry name" value="ABC_tran"/>
    <property type="match status" value="1"/>
</dbReference>
<feature type="transmembrane region" description="Helical" evidence="8">
    <location>
        <begin position="297"/>
        <end position="319"/>
    </location>
</feature>
<evidence type="ECO:0000256" key="4">
    <source>
        <dbReference type="ARBA" id="ARBA00022840"/>
    </source>
</evidence>
<comment type="caution">
    <text evidence="11">The sequence shown here is derived from an EMBL/GenBank/DDBJ whole genome shotgun (WGS) entry which is preliminary data.</text>
</comment>
<dbReference type="InterPro" id="IPR027417">
    <property type="entry name" value="P-loop_NTPase"/>
</dbReference>
<dbReference type="InterPro" id="IPR017871">
    <property type="entry name" value="ABC_transporter-like_CS"/>
</dbReference>
<reference evidence="11 12" key="1">
    <citation type="submission" date="2024-06" db="EMBL/GenBank/DDBJ databases">
        <title>The Natural Products Discovery Center: Release of the First 8490 Sequenced Strains for Exploring Actinobacteria Biosynthetic Diversity.</title>
        <authorList>
            <person name="Kalkreuter E."/>
            <person name="Kautsar S.A."/>
            <person name="Yang D."/>
            <person name="Bader C.D."/>
            <person name="Teijaro C.N."/>
            <person name="Fluegel L."/>
            <person name="Davis C.M."/>
            <person name="Simpson J.R."/>
            <person name="Lauterbach L."/>
            <person name="Steele A.D."/>
            <person name="Gui C."/>
            <person name="Meng S."/>
            <person name="Li G."/>
            <person name="Viehrig K."/>
            <person name="Ye F."/>
            <person name="Su P."/>
            <person name="Kiefer A.F."/>
            <person name="Nichols A."/>
            <person name="Cepeda A.J."/>
            <person name="Yan W."/>
            <person name="Fan B."/>
            <person name="Jiang Y."/>
            <person name="Adhikari A."/>
            <person name="Zheng C.-J."/>
            <person name="Schuster L."/>
            <person name="Cowan T.M."/>
            <person name="Smanski M.J."/>
            <person name="Chevrette M.G."/>
            <person name="De Carvalho L.P.S."/>
            <person name="Shen B."/>
        </authorList>
    </citation>
    <scope>NUCLEOTIDE SEQUENCE [LARGE SCALE GENOMIC DNA]</scope>
    <source>
        <strain evidence="11 12">NPDC000155</strain>
    </source>
</reference>
<dbReference type="PROSITE" id="PS00211">
    <property type="entry name" value="ABC_TRANSPORTER_1"/>
    <property type="match status" value="1"/>
</dbReference>
<dbReference type="PROSITE" id="PS50893">
    <property type="entry name" value="ABC_TRANSPORTER_2"/>
    <property type="match status" value="1"/>
</dbReference>
<organism evidence="11 12">
    <name type="scientific">Streptomyces lanatus</name>
    <dbReference type="NCBI Taxonomy" id="66900"/>
    <lineage>
        <taxon>Bacteria</taxon>
        <taxon>Bacillati</taxon>
        <taxon>Actinomycetota</taxon>
        <taxon>Actinomycetes</taxon>
        <taxon>Kitasatosporales</taxon>
        <taxon>Streptomycetaceae</taxon>
        <taxon>Streptomyces</taxon>
    </lineage>
</organism>
<evidence type="ECO:0000256" key="2">
    <source>
        <dbReference type="ARBA" id="ARBA00022692"/>
    </source>
</evidence>
<evidence type="ECO:0000259" key="10">
    <source>
        <dbReference type="PROSITE" id="PS50929"/>
    </source>
</evidence>
<keyword evidence="5 8" id="KW-1133">Transmembrane helix</keyword>
<dbReference type="SUPFAM" id="SSF52540">
    <property type="entry name" value="P-loop containing nucleoside triphosphate hydrolases"/>
    <property type="match status" value="1"/>
</dbReference>
<keyword evidence="12" id="KW-1185">Reference proteome</keyword>
<comment type="subcellular location">
    <subcellularLocation>
        <location evidence="1">Cell membrane</location>
        <topology evidence="1">Multi-pass membrane protein</topology>
    </subcellularLocation>
</comment>
<feature type="domain" description="ABC transmembrane type-1" evidence="10">
    <location>
        <begin position="45"/>
        <end position="323"/>
    </location>
</feature>
<dbReference type="InterPro" id="IPR003593">
    <property type="entry name" value="AAA+_ATPase"/>
</dbReference>
<feature type="transmembrane region" description="Helical" evidence="8">
    <location>
        <begin position="70"/>
        <end position="90"/>
    </location>
</feature>
<proteinExistence type="predicted"/>
<evidence type="ECO:0000256" key="1">
    <source>
        <dbReference type="ARBA" id="ARBA00004651"/>
    </source>
</evidence>
<feature type="transmembrane region" description="Helical" evidence="8">
    <location>
        <begin position="262"/>
        <end position="285"/>
    </location>
</feature>
<sequence length="602" mass="64310">MKHAQDDPRDHPLHSPTGPTSPGRRRTGPQEVRRVLRGQGRRISLAVALAAAGSALALAQPLVVRRVIEAAGAGLATGGAIGLLVVLFLAQAAVQAVARYVLTRTGEGVVLGLRLDLIAHLLRLPMRTYDRSRTGDLIARTAADSTALRLLVSEGFTDAVTGLVGLVGVVILMVWLDWVLFLIVLAVIAVGSVAVASVLRGIERASLHAQQATGAMTAELERALGAIRTVRASRAEERETRRIGAEARSAYRQSVRVGAMDAVVAPAITLTINGSFLLVLLIGGIRVAGEDGSVADLAAFLLYMLYLMSPVAAVFQALSTMRQGLGALRRISEVLDLPGEPGPEPERRPARPAHDVPVLEFQDVRFRYEPGRPVLRGVSFTVPRRGHVALIGSSGAGKSTVFALAERFYDPDAGRVLFEGRDIRTLGPAEHRARIGLVEQHAPVLYGTLRENLLYAAPCADPAELDRVVGLAQLSDVVARSPYGLDTPAGEHGMALSGGERQRVALARSLLTHPSLLLLDEPTAHLDALNEAALRRSIRRITHECALLVIAHRYSTIRAADLVVVLDGGRVVATGTHDELLRTSEHYRFLARAQGTGDVLSG</sequence>
<keyword evidence="3" id="KW-0547">Nucleotide-binding</keyword>
<dbReference type="SUPFAM" id="SSF90123">
    <property type="entry name" value="ABC transporter transmembrane region"/>
    <property type="match status" value="1"/>
</dbReference>
<evidence type="ECO:0000313" key="11">
    <source>
        <dbReference type="EMBL" id="MER7377373.1"/>
    </source>
</evidence>
<dbReference type="PANTHER" id="PTHR43394:SF1">
    <property type="entry name" value="ATP-BINDING CASSETTE SUB-FAMILY B MEMBER 10, MITOCHONDRIAL"/>
    <property type="match status" value="1"/>
</dbReference>
<dbReference type="InterPro" id="IPR036640">
    <property type="entry name" value="ABC1_TM_sf"/>
</dbReference>
<evidence type="ECO:0000259" key="9">
    <source>
        <dbReference type="PROSITE" id="PS50893"/>
    </source>
</evidence>
<feature type="transmembrane region" description="Helical" evidence="8">
    <location>
        <begin position="178"/>
        <end position="199"/>
    </location>
</feature>
<dbReference type="InterPro" id="IPR039421">
    <property type="entry name" value="Type_1_exporter"/>
</dbReference>
<gene>
    <name evidence="11" type="ORF">ABT384_32580</name>
</gene>
<dbReference type="InterPro" id="IPR003439">
    <property type="entry name" value="ABC_transporter-like_ATP-bd"/>
</dbReference>
<keyword evidence="4 11" id="KW-0067">ATP-binding</keyword>
<dbReference type="PROSITE" id="PS50929">
    <property type="entry name" value="ABC_TM1F"/>
    <property type="match status" value="1"/>
</dbReference>
<dbReference type="SMART" id="SM00382">
    <property type="entry name" value="AAA"/>
    <property type="match status" value="1"/>
</dbReference>
<dbReference type="InterPro" id="IPR011527">
    <property type="entry name" value="ABC1_TM_dom"/>
</dbReference>
<feature type="transmembrane region" description="Helical" evidence="8">
    <location>
        <begin position="150"/>
        <end position="172"/>
    </location>
</feature>
<protein>
    <submittedName>
        <fullName evidence="11">ABC transporter ATP-binding protein</fullName>
    </submittedName>
</protein>
<dbReference type="Pfam" id="PF00664">
    <property type="entry name" value="ABC_membrane"/>
    <property type="match status" value="1"/>
</dbReference>
<evidence type="ECO:0000256" key="8">
    <source>
        <dbReference type="SAM" id="Phobius"/>
    </source>
</evidence>
<dbReference type="Gene3D" id="1.20.1560.10">
    <property type="entry name" value="ABC transporter type 1, transmembrane domain"/>
    <property type="match status" value="1"/>
</dbReference>
<evidence type="ECO:0000256" key="3">
    <source>
        <dbReference type="ARBA" id="ARBA00022741"/>
    </source>
</evidence>
<dbReference type="Proteomes" id="UP001486207">
    <property type="component" value="Unassembled WGS sequence"/>
</dbReference>
<feature type="region of interest" description="Disordered" evidence="7">
    <location>
        <begin position="1"/>
        <end position="30"/>
    </location>
</feature>
<dbReference type="RefSeq" id="WP_190074401.1">
    <property type="nucleotide sequence ID" value="NZ_BNBM01000018.1"/>
</dbReference>
<evidence type="ECO:0000256" key="5">
    <source>
        <dbReference type="ARBA" id="ARBA00022989"/>
    </source>
</evidence>
<accession>A0ABV1Y0X9</accession>
<evidence type="ECO:0000256" key="7">
    <source>
        <dbReference type="SAM" id="MobiDB-lite"/>
    </source>
</evidence>
<dbReference type="PANTHER" id="PTHR43394">
    <property type="entry name" value="ATP-DEPENDENT PERMEASE MDL1, MITOCHONDRIAL"/>
    <property type="match status" value="1"/>
</dbReference>
<dbReference type="CDD" id="cd18551">
    <property type="entry name" value="ABC_6TM_LmrA_like"/>
    <property type="match status" value="1"/>
</dbReference>
<keyword evidence="6 8" id="KW-0472">Membrane</keyword>
<dbReference type="GO" id="GO:0005524">
    <property type="term" value="F:ATP binding"/>
    <property type="evidence" value="ECO:0007669"/>
    <property type="project" value="UniProtKB-KW"/>
</dbReference>
<evidence type="ECO:0000313" key="12">
    <source>
        <dbReference type="Proteomes" id="UP001486207"/>
    </source>
</evidence>
<evidence type="ECO:0000256" key="6">
    <source>
        <dbReference type="ARBA" id="ARBA00023136"/>
    </source>
</evidence>
<dbReference type="Gene3D" id="3.40.50.300">
    <property type="entry name" value="P-loop containing nucleotide triphosphate hydrolases"/>
    <property type="match status" value="1"/>
</dbReference>